<dbReference type="EMBL" id="LNRQ01000003">
    <property type="protein sequence ID" value="KZN01393.1"/>
    <property type="molecule type" value="Genomic_DNA"/>
</dbReference>
<reference evidence="2" key="1">
    <citation type="journal article" date="2016" name="Nat. Genet.">
        <title>A high-quality carrot genome assembly provides new insights into carotenoid accumulation and asterid genome evolution.</title>
        <authorList>
            <person name="Iorizzo M."/>
            <person name="Ellison S."/>
            <person name="Senalik D."/>
            <person name="Zeng P."/>
            <person name="Satapoomin P."/>
            <person name="Huang J."/>
            <person name="Bowman M."/>
            <person name="Iovene M."/>
            <person name="Sanseverino W."/>
            <person name="Cavagnaro P."/>
            <person name="Yildiz M."/>
            <person name="Macko-Podgorni A."/>
            <person name="Moranska E."/>
            <person name="Grzebelus E."/>
            <person name="Grzebelus D."/>
            <person name="Ashrafi H."/>
            <person name="Zheng Z."/>
            <person name="Cheng S."/>
            <person name="Spooner D."/>
            <person name="Van Deynze A."/>
            <person name="Simon P."/>
        </authorList>
    </citation>
    <scope>NUCLEOTIDE SEQUENCE [LARGE SCALE GENOMIC DNA]</scope>
    <source>
        <tissue evidence="2">Leaf</tissue>
    </source>
</reference>
<evidence type="ECO:0000256" key="1">
    <source>
        <dbReference type="SAM" id="MobiDB-lite"/>
    </source>
</evidence>
<feature type="compositionally biased region" description="Polar residues" evidence="1">
    <location>
        <begin position="109"/>
        <end position="118"/>
    </location>
</feature>
<proteinExistence type="predicted"/>
<gene>
    <name evidence="2" type="ORF">DCAR_010147</name>
    <name evidence="3" type="ORF">DCAR_0311455</name>
</gene>
<dbReference type="Proteomes" id="UP000077755">
    <property type="component" value="Chromosome 3"/>
</dbReference>
<evidence type="ECO:0000313" key="3">
    <source>
        <dbReference type="EMBL" id="WOG92195.1"/>
    </source>
</evidence>
<dbReference type="Gramene" id="KZN01393">
    <property type="protein sequence ID" value="KZN01393"/>
    <property type="gene ID" value="DCAR_010147"/>
</dbReference>
<accession>A0A162AI45</accession>
<feature type="region of interest" description="Disordered" evidence="1">
    <location>
        <begin position="109"/>
        <end position="133"/>
    </location>
</feature>
<evidence type="ECO:0000313" key="2">
    <source>
        <dbReference type="EMBL" id="KZN01393.1"/>
    </source>
</evidence>
<name>A0A162AI45_DAUCS</name>
<organism evidence="2">
    <name type="scientific">Daucus carota subsp. sativus</name>
    <name type="common">Carrot</name>
    <dbReference type="NCBI Taxonomy" id="79200"/>
    <lineage>
        <taxon>Eukaryota</taxon>
        <taxon>Viridiplantae</taxon>
        <taxon>Streptophyta</taxon>
        <taxon>Embryophyta</taxon>
        <taxon>Tracheophyta</taxon>
        <taxon>Spermatophyta</taxon>
        <taxon>Magnoliopsida</taxon>
        <taxon>eudicotyledons</taxon>
        <taxon>Gunneridae</taxon>
        <taxon>Pentapetalae</taxon>
        <taxon>asterids</taxon>
        <taxon>campanulids</taxon>
        <taxon>Apiales</taxon>
        <taxon>Apiaceae</taxon>
        <taxon>Apioideae</taxon>
        <taxon>Scandiceae</taxon>
        <taxon>Daucinae</taxon>
        <taxon>Daucus</taxon>
        <taxon>Daucus sect. Daucus</taxon>
    </lineage>
</organism>
<keyword evidence="4" id="KW-1185">Reference proteome</keyword>
<reference evidence="3" key="2">
    <citation type="submission" date="2022-03" db="EMBL/GenBank/DDBJ databases">
        <title>Draft title - Genomic analysis of global carrot germplasm unveils the trajectory of domestication and the origin of high carotenoid orange carrot.</title>
        <authorList>
            <person name="Iorizzo M."/>
            <person name="Ellison S."/>
            <person name="Senalik D."/>
            <person name="Macko-Podgorni A."/>
            <person name="Grzebelus D."/>
            <person name="Bostan H."/>
            <person name="Rolling W."/>
            <person name="Curaba J."/>
            <person name="Simon P."/>
        </authorList>
    </citation>
    <scope>NUCLEOTIDE SEQUENCE</scope>
    <source>
        <tissue evidence="3">Leaf</tissue>
    </source>
</reference>
<sequence length="133" mass="14305">MTSSTQTESSAEMVIETLTLKQLSEKTDTKYLKFETTKSYPADIKQLKGKDIILKIELSDDNIMLKSSIYNATDAYDCGASLTSESVSVTASGSSSENVEINAEALVGNENTPGSAKSTSKKIKMSGNMKKAM</sequence>
<protein>
    <submittedName>
        <fullName evidence="2">Uncharacterized protein</fullName>
    </submittedName>
</protein>
<dbReference type="EMBL" id="CP093345">
    <property type="protein sequence ID" value="WOG92195.1"/>
    <property type="molecule type" value="Genomic_DNA"/>
</dbReference>
<evidence type="ECO:0000313" key="4">
    <source>
        <dbReference type="Proteomes" id="UP000077755"/>
    </source>
</evidence>
<dbReference type="AlphaFoldDB" id="A0A162AI45"/>